<dbReference type="RefSeq" id="WP_027844474.1">
    <property type="nucleotide sequence ID" value="NZ_LMTZ01000107.1"/>
</dbReference>
<organism evidence="5 6">
    <name type="scientific">Mastigocoleus testarum BC008</name>
    <dbReference type="NCBI Taxonomy" id="371196"/>
    <lineage>
        <taxon>Bacteria</taxon>
        <taxon>Bacillati</taxon>
        <taxon>Cyanobacteriota</taxon>
        <taxon>Cyanophyceae</taxon>
        <taxon>Nostocales</taxon>
        <taxon>Hapalosiphonaceae</taxon>
        <taxon>Mastigocoleus</taxon>
    </lineage>
</organism>
<dbReference type="Proteomes" id="UP000053372">
    <property type="component" value="Unassembled WGS sequence"/>
</dbReference>
<dbReference type="InterPro" id="IPR000683">
    <property type="entry name" value="Gfo/Idh/MocA-like_OxRdtase_N"/>
</dbReference>
<dbReference type="SUPFAM" id="SSF51735">
    <property type="entry name" value="NAD(P)-binding Rossmann-fold domains"/>
    <property type="match status" value="1"/>
</dbReference>
<dbReference type="Pfam" id="PF02894">
    <property type="entry name" value="GFO_IDH_MocA_C"/>
    <property type="match status" value="1"/>
</dbReference>
<dbReference type="AlphaFoldDB" id="A0A0V7ZLL7"/>
<proteinExistence type="inferred from homology"/>
<dbReference type="InterPro" id="IPR004104">
    <property type="entry name" value="Gfo/Idh/MocA-like_OxRdtase_C"/>
</dbReference>
<dbReference type="GO" id="GO:0016491">
    <property type="term" value="F:oxidoreductase activity"/>
    <property type="evidence" value="ECO:0007669"/>
    <property type="project" value="UniProtKB-KW"/>
</dbReference>
<keyword evidence="2" id="KW-0560">Oxidoreductase</keyword>
<feature type="domain" description="Gfo/Idh/MocA-like oxidoreductase C-terminal" evidence="4">
    <location>
        <begin position="144"/>
        <end position="366"/>
    </location>
</feature>
<evidence type="ECO:0000259" key="3">
    <source>
        <dbReference type="Pfam" id="PF01408"/>
    </source>
</evidence>
<dbReference type="GO" id="GO:0000166">
    <property type="term" value="F:nucleotide binding"/>
    <property type="evidence" value="ECO:0007669"/>
    <property type="project" value="InterPro"/>
</dbReference>
<dbReference type="Gene3D" id="3.40.50.720">
    <property type="entry name" value="NAD(P)-binding Rossmann-like Domain"/>
    <property type="match status" value="1"/>
</dbReference>
<feature type="domain" description="Gfo/Idh/MocA-like oxidoreductase N-terminal" evidence="3">
    <location>
        <begin position="12"/>
        <end position="131"/>
    </location>
</feature>
<dbReference type="PANTHER" id="PTHR43818:SF11">
    <property type="entry name" value="BCDNA.GH03377"/>
    <property type="match status" value="1"/>
</dbReference>
<dbReference type="OrthoDB" id="9815825at2"/>
<evidence type="ECO:0000313" key="5">
    <source>
        <dbReference type="EMBL" id="KST65453.1"/>
    </source>
</evidence>
<sequence>MTAALESQQEIIGVAVVGTGFGKKVHIPGLQAHPRTKVIAVYNRDLEKAKKIAIENQIPHACDRMEDILKIPEVQAVSISTPPFLHYEMAKAVIQAGKHLLLEKPVTLKVQEAKELYHLAQSNSVIATVDFEFRFVPGWQFFAELLKSGYVGKKRLIKIDWLGSSRANPERAWNWYSRKDLGGGALGSLGSHTFDYIHWLFGEANRLNARFATAISQRPEPSTGELKVVDSDDTCMLMLELADGTPCQISISAVVRASRTHWVEVYGDEGTLVLGSENQKDYIHGFHVWGAKAGKPLAEIKIPNRLIFKNNHADGRISAFIRVVEQWVNAMDRREPLISSLREGVYSQLLMDLSHKSNETLNWVNVPQLSNYIDDTLY</sequence>
<gene>
    <name evidence="5" type="ORF">BC008_41715</name>
</gene>
<dbReference type="PANTHER" id="PTHR43818">
    <property type="entry name" value="BCDNA.GH03377"/>
    <property type="match status" value="1"/>
</dbReference>
<evidence type="ECO:0000313" key="6">
    <source>
        <dbReference type="Proteomes" id="UP000053372"/>
    </source>
</evidence>
<accession>A0A0V7ZLL7</accession>
<keyword evidence="6" id="KW-1185">Reference proteome</keyword>
<comment type="caution">
    <text evidence="5">The sequence shown here is derived from an EMBL/GenBank/DDBJ whole genome shotgun (WGS) entry which is preliminary data.</text>
</comment>
<dbReference type="InterPro" id="IPR050463">
    <property type="entry name" value="Gfo/Idh/MocA_oxidrdct_glycsds"/>
</dbReference>
<dbReference type="SUPFAM" id="SSF55347">
    <property type="entry name" value="Glyceraldehyde-3-phosphate dehydrogenase-like, C-terminal domain"/>
    <property type="match status" value="1"/>
</dbReference>
<dbReference type="Gene3D" id="3.30.360.10">
    <property type="entry name" value="Dihydrodipicolinate Reductase, domain 2"/>
    <property type="match status" value="1"/>
</dbReference>
<evidence type="ECO:0000256" key="1">
    <source>
        <dbReference type="ARBA" id="ARBA00010928"/>
    </source>
</evidence>
<name>A0A0V7ZLL7_9CYAN</name>
<dbReference type="InterPro" id="IPR036291">
    <property type="entry name" value="NAD(P)-bd_dom_sf"/>
</dbReference>
<protein>
    <submittedName>
        <fullName evidence="5">Oxidoreductase</fullName>
    </submittedName>
</protein>
<dbReference type="Pfam" id="PF01408">
    <property type="entry name" value="GFO_IDH_MocA"/>
    <property type="match status" value="1"/>
</dbReference>
<comment type="similarity">
    <text evidence="1">Belongs to the Gfo/Idh/MocA family.</text>
</comment>
<reference evidence="5 6" key="1">
    <citation type="journal article" date="2015" name="Genome Announc.">
        <title>Draft Genome of the Euendolithic (true boring) Cyanobacterium Mastigocoleus testarum strain BC008.</title>
        <authorList>
            <person name="Guida B.S."/>
            <person name="Garcia-Pichel F."/>
        </authorList>
    </citation>
    <scope>NUCLEOTIDE SEQUENCE [LARGE SCALE GENOMIC DNA]</scope>
    <source>
        <strain evidence="5 6">BC008</strain>
    </source>
</reference>
<evidence type="ECO:0000259" key="4">
    <source>
        <dbReference type="Pfam" id="PF02894"/>
    </source>
</evidence>
<evidence type="ECO:0000256" key="2">
    <source>
        <dbReference type="ARBA" id="ARBA00023002"/>
    </source>
</evidence>
<dbReference type="EMBL" id="LMTZ01000107">
    <property type="protein sequence ID" value="KST65453.1"/>
    <property type="molecule type" value="Genomic_DNA"/>
</dbReference>